<keyword evidence="11" id="KW-1185">Reference proteome</keyword>
<evidence type="ECO:0000256" key="6">
    <source>
        <dbReference type="ARBA" id="ARBA00023180"/>
    </source>
</evidence>
<dbReference type="InterPro" id="IPR033901">
    <property type="entry name" value="RNAPI/III_AC40"/>
</dbReference>
<accession>F4W6A3</accession>
<dbReference type="Proteomes" id="UP000007755">
    <property type="component" value="Unassembled WGS sequence"/>
</dbReference>
<dbReference type="InterPro" id="IPR001514">
    <property type="entry name" value="DNA-dir_RNA_pol_30-40kDasu_CS"/>
</dbReference>
<sequence>MEFDISGCHTSLVNAFRRTLLSEVPSMAIEKVYIINNTSLIQDEVLAHRLGLIPLRADPRLFEYSPNDKKTDDTVSDNDTLRYELKVTCNINPQAPKNSRLPEDMYKNSKVYSKDIKWVPIGRQAEKFKAEQIGILENDILICKMRPGHEIHLFMHAVKGIGKDHAKFSPVELQDQAATPLSEKAGPASQKVHAAVYYEALCPDSRSFVLKQLNPTYQKLLTNLEVELVPYGKAKTTKTSDGYQFICQHGPIECQANIIHACSIDVIKDPSVQLQFVACMIENNIDPIRIMKTCAERIPVDVESIKKCSNTGRGQELLAKYGEMTNSLVPRVSFIPTITLDGSSEHQVRILKNLLKEVCLRFKVLPKECVS</sequence>
<evidence type="ECO:0000256" key="4">
    <source>
        <dbReference type="ARBA" id="ARBA00022478"/>
    </source>
</evidence>
<keyword evidence="7" id="KW-0539">Nucleus</keyword>
<dbReference type="GO" id="GO:0046983">
    <property type="term" value="F:protein dimerization activity"/>
    <property type="evidence" value="ECO:0007669"/>
    <property type="project" value="InterPro"/>
</dbReference>
<dbReference type="OrthoDB" id="958254at2759"/>
<dbReference type="InParanoid" id="F4W6A3"/>
<name>F4W6A3_ACREC</name>
<evidence type="ECO:0000256" key="8">
    <source>
        <dbReference type="ARBA" id="ARBA00025804"/>
    </source>
</evidence>
<dbReference type="eggNOG" id="KOG3160">
    <property type="taxonomic scope" value="Eukaryota"/>
</dbReference>
<feature type="domain" description="DNA-directed RNA polymerase RpoA/D/Rpb3-type" evidence="9">
    <location>
        <begin position="1"/>
        <end position="240"/>
    </location>
</feature>
<dbReference type="GO" id="GO:0003899">
    <property type="term" value="F:DNA-directed RNA polymerase activity"/>
    <property type="evidence" value="ECO:0007669"/>
    <property type="project" value="InterPro"/>
</dbReference>
<dbReference type="Gene3D" id="2.170.120.12">
    <property type="entry name" value="DNA-directed RNA polymerase, insert domain"/>
    <property type="match status" value="1"/>
</dbReference>
<dbReference type="InterPro" id="IPR004911">
    <property type="entry name" value="Interferon-induced_GILT"/>
</dbReference>
<organism evidence="11">
    <name type="scientific">Acromyrmex echinatior</name>
    <name type="common">Panamanian leafcutter ant</name>
    <name type="synonym">Acromyrmex octospinosus echinatior</name>
    <dbReference type="NCBI Taxonomy" id="103372"/>
    <lineage>
        <taxon>Eukaryota</taxon>
        <taxon>Metazoa</taxon>
        <taxon>Ecdysozoa</taxon>
        <taxon>Arthropoda</taxon>
        <taxon>Hexapoda</taxon>
        <taxon>Insecta</taxon>
        <taxon>Pterygota</taxon>
        <taxon>Neoptera</taxon>
        <taxon>Endopterygota</taxon>
        <taxon>Hymenoptera</taxon>
        <taxon>Apocrita</taxon>
        <taxon>Aculeata</taxon>
        <taxon>Formicoidea</taxon>
        <taxon>Formicidae</taxon>
        <taxon>Myrmicinae</taxon>
        <taxon>Acromyrmex</taxon>
    </lineage>
</organism>
<dbReference type="Pfam" id="PF03227">
    <property type="entry name" value="GILT"/>
    <property type="match status" value="1"/>
</dbReference>
<dbReference type="PANTHER" id="PTHR11800:SF13">
    <property type="entry name" value="DNA-DIRECTED RNA POLYMERASES I AND III SUBUNIT RPAC1"/>
    <property type="match status" value="1"/>
</dbReference>
<evidence type="ECO:0000259" key="9">
    <source>
        <dbReference type="SMART" id="SM00662"/>
    </source>
</evidence>
<dbReference type="InterPro" id="IPR011262">
    <property type="entry name" value="DNA-dir_RNA_pol_insert"/>
</dbReference>
<evidence type="ECO:0000256" key="3">
    <source>
        <dbReference type="ARBA" id="ARBA00022083"/>
    </source>
</evidence>
<dbReference type="GO" id="GO:0003677">
    <property type="term" value="F:DNA binding"/>
    <property type="evidence" value="ECO:0007669"/>
    <property type="project" value="InterPro"/>
</dbReference>
<dbReference type="GO" id="GO:0016671">
    <property type="term" value="F:oxidoreductase activity, acting on a sulfur group of donors, disulfide as acceptor"/>
    <property type="evidence" value="ECO:0007669"/>
    <property type="project" value="InterPro"/>
</dbReference>
<dbReference type="InterPro" id="IPR050518">
    <property type="entry name" value="Rpo3/RPB3_RNA_Pol_subunit"/>
</dbReference>
<keyword evidence="6" id="KW-0325">Glycoprotein</keyword>
<comment type="similarity">
    <text evidence="8">Belongs to the archaeal Rpo3/eukaryotic RPB3 RNA polymerase subunit family.</text>
</comment>
<dbReference type="EMBL" id="GL887707">
    <property type="protein sequence ID" value="EGI70238.1"/>
    <property type="molecule type" value="Genomic_DNA"/>
</dbReference>
<evidence type="ECO:0000256" key="7">
    <source>
        <dbReference type="ARBA" id="ARBA00023242"/>
    </source>
</evidence>
<keyword evidence="5" id="KW-0804">Transcription</keyword>
<evidence type="ECO:0000313" key="11">
    <source>
        <dbReference type="Proteomes" id="UP000007755"/>
    </source>
</evidence>
<protein>
    <recommendedName>
        <fullName evidence="3">DNA-directed RNA polymerases I and III subunit RPAC1</fullName>
    </recommendedName>
</protein>
<dbReference type="Pfam" id="PF01000">
    <property type="entry name" value="RNA_pol_A_bac"/>
    <property type="match status" value="1"/>
</dbReference>
<dbReference type="GO" id="GO:0005736">
    <property type="term" value="C:RNA polymerase I complex"/>
    <property type="evidence" value="ECO:0007669"/>
    <property type="project" value="TreeGrafter"/>
</dbReference>
<dbReference type="CDD" id="cd07032">
    <property type="entry name" value="RNAP_I_II_AC40"/>
    <property type="match status" value="1"/>
</dbReference>
<dbReference type="SUPFAM" id="SSF55257">
    <property type="entry name" value="RBP11-like subunits of RNA polymerase"/>
    <property type="match status" value="1"/>
</dbReference>
<dbReference type="InterPro" id="IPR036643">
    <property type="entry name" value="RNApol_insert_sf"/>
</dbReference>
<evidence type="ECO:0000256" key="1">
    <source>
        <dbReference type="ARBA" id="ARBA00004123"/>
    </source>
</evidence>
<comment type="subcellular location">
    <subcellularLocation>
        <location evidence="1">Nucleus</location>
    </subcellularLocation>
</comment>
<dbReference type="PANTHER" id="PTHR11800">
    <property type="entry name" value="DNA-DIRECTED RNA POLYMERASE"/>
    <property type="match status" value="1"/>
</dbReference>
<proteinExistence type="inferred from homology"/>
<evidence type="ECO:0000313" key="10">
    <source>
        <dbReference type="EMBL" id="EGI70238.1"/>
    </source>
</evidence>
<gene>
    <name evidence="10" type="ORF">G5I_00997</name>
</gene>
<dbReference type="STRING" id="103372.F4W6A3"/>
<dbReference type="GO" id="GO:0005666">
    <property type="term" value="C:RNA polymerase III complex"/>
    <property type="evidence" value="ECO:0007669"/>
    <property type="project" value="TreeGrafter"/>
</dbReference>
<dbReference type="FunFam" id="2.170.120.12:FF:000003">
    <property type="entry name" value="Dna-directed rna polymerases i and iii subunit"/>
    <property type="match status" value="1"/>
</dbReference>
<dbReference type="SMART" id="SM00662">
    <property type="entry name" value="RPOLD"/>
    <property type="match status" value="1"/>
</dbReference>
<evidence type="ECO:0000256" key="5">
    <source>
        <dbReference type="ARBA" id="ARBA00023163"/>
    </source>
</evidence>
<dbReference type="InterPro" id="IPR036603">
    <property type="entry name" value="RBP11-like"/>
</dbReference>
<reference evidence="10" key="1">
    <citation type="submission" date="2011-02" db="EMBL/GenBank/DDBJ databases">
        <title>The genome of the leaf-cutting ant Acromyrmex echinatior suggests key adaptations to social evolution and fungus farming.</title>
        <authorList>
            <person name="Nygaard S."/>
            <person name="Zhang G."/>
        </authorList>
    </citation>
    <scope>NUCLEOTIDE SEQUENCE</scope>
</reference>
<keyword evidence="4 10" id="KW-0240">DNA-directed RNA polymerase</keyword>
<dbReference type="InterPro" id="IPR011263">
    <property type="entry name" value="DNA-dir_RNA_pol_RpoA/D/Rpb3"/>
</dbReference>
<dbReference type="AlphaFoldDB" id="F4W6A3"/>
<evidence type="ECO:0000256" key="2">
    <source>
        <dbReference type="ARBA" id="ARBA00005679"/>
    </source>
</evidence>
<dbReference type="SUPFAM" id="SSF56553">
    <property type="entry name" value="Insert subdomain of RNA polymerase alpha subunit"/>
    <property type="match status" value="1"/>
</dbReference>
<dbReference type="GO" id="GO:0006351">
    <property type="term" value="P:DNA-templated transcription"/>
    <property type="evidence" value="ECO:0007669"/>
    <property type="project" value="InterPro"/>
</dbReference>
<comment type="similarity">
    <text evidence="2">Belongs to the GILT family.</text>
</comment>
<dbReference type="eggNOG" id="KOG1521">
    <property type="taxonomic scope" value="Eukaryota"/>
</dbReference>
<dbReference type="PROSITE" id="PS00446">
    <property type="entry name" value="RNA_POL_D_30KD"/>
    <property type="match status" value="1"/>
</dbReference>